<feature type="transmembrane region" description="Helical" evidence="1">
    <location>
        <begin position="235"/>
        <end position="261"/>
    </location>
</feature>
<proteinExistence type="predicted"/>
<accession>A0AAV2T378</accession>
<feature type="transmembrane region" description="Helical" evidence="1">
    <location>
        <begin position="114"/>
        <end position="136"/>
    </location>
</feature>
<dbReference type="PANTHER" id="PTHR12625:SF0">
    <property type="entry name" value="PROTEIN LILIPOD"/>
    <property type="match status" value="1"/>
</dbReference>
<dbReference type="Proteomes" id="UP001497525">
    <property type="component" value="Unassembled WGS sequence"/>
</dbReference>
<sequence>MESTDQGELLTREEVVFYDEVRGLVVVFLFFVILFTVAHLTLQYFVSKSDSDMKQERADRAVHQLVLGVCTFALTISLTGYSLLPFSIAANQVLLSFPHSYYVQWLNTDLVKDLALVVNVGTKISCVTLPFSYFLLISLGFRRPFNVFGSRLIEAFCLLLFTYILIFGTVWSLASFLVAVQALVTGYSDLFPNSSFLSTDPIAGFMHSTQTLSWPDIFLKYIPETLLRMLEAVQLVVSLTGLLLLLACTPVGLLNLGFYLLTSCIRAFPDLISRTVLQDRLAQLHFDALCIEDDMETVSLLSEGEPLWYESLILLTHRSSSGPASLREKVLVNFTTRLPLLHVEMVRLKHRLSKELSTILREWLRPLVPGLVLGLIICMVYLMQSYVVLNIFNLIRNLLFGGGDVPVISNTLDNIAHKTQDERRGAGFALGRKPVSMFGHFGAALQICLIQFLLLLGLWGFYATPAARFLRPKAHSMCLEVIMGNVILLLLFSSALPLQSNLLGLTPLTLPSSLKIKYSSPSPPATPPDREISILKPARNSPVPQTKQQNSNCHIFCSSSSAEQTDESAGITQHWSFWETFFPFSFHPAADDISVSSSSLATTTESKTVTEPDNVSILSWIVYRTFTFSAPSSASCGLIIVILVYNLCFLITSVWIAGRRLREATLSFSLEIAASLRCLQHVQQLSSNHGRNAVDTDKPLMMIDGVSCEMTVGESERLFAMDR</sequence>
<protein>
    <submittedName>
        <fullName evidence="2">Uncharacterized protein</fullName>
    </submittedName>
</protein>
<evidence type="ECO:0000256" key="1">
    <source>
        <dbReference type="SAM" id="Phobius"/>
    </source>
</evidence>
<feature type="transmembrane region" description="Helical" evidence="1">
    <location>
        <begin position="65"/>
        <end position="94"/>
    </location>
</feature>
<dbReference type="GO" id="GO:0007165">
    <property type="term" value="P:signal transduction"/>
    <property type="evidence" value="ECO:0007669"/>
    <property type="project" value="TreeGrafter"/>
</dbReference>
<feature type="transmembrane region" description="Helical" evidence="1">
    <location>
        <begin position="367"/>
        <end position="389"/>
    </location>
</feature>
<dbReference type="EMBL" id="CAXLJL010000057">
    <property type="protein sequence ID" value="CAL5129982.1"/>
    <property type="molecule type" value="Genomic_DNA"/>
</dbReference>
<feature type="transmembrane region" description="Helical" evidence="1">
    <location>
        <begin position="474"/>
        <end position="496"/>
    </location>
</feature>
<name>A0AAV2T378_CALDB</name>
<dbReference type="InterPro" id="IPR008075">
    <property type="entry name" value="LIMR"/>
</dbReference>
<dbReference type="GO" id="GO:0005886">
    <property type="term" value="C:plasma membrane"/>
    <property type="evidence" value="ECO:0007669"/>
    <property type="project" value="TreeGrafter"/>
</dbReference>
<feature type="transmembrane region" description="Helical" evidence="1">
    <location>
        <begin position="638"/>
        <end position="658"/>
    </location>
</feature>
<feature type="transmembrane region" description="Helical" evidence="1">
    <location>
        <begin position="156"/>
        <end position="184"/>
    </location>
</feature>
<keyword evidence="1" id="KW-1133">Transmembrane helix</keyword>
<keyword evidence="1" id="KW-0472">Membrane</keyword>
<organism evidence="2 3">
    <name type="scientific">Calicophoron daubneyi</name>
    <name type="common">Rumen fluke</name>
    <name type="synonym">Paramphistomum daubneyi</name>
    <dbReference type="NCBI Taxonomy" id="300641"/>
    <lineage>
        <taxon>Eukaryota</taxon>
        <taxon>Metazoa</taxon>
        <taxon>Spiralia</taxon>
        <taxon>Lophotrochozoa</taxon>
        <taxon>Platyhelminthes</taxon>
        <taxon>Trematoda</taxon>
        <taxon>Digenea</taxon>
        <taxon>Plagiorchiida</taxon>
        <taxon>Pronocephalata</taxon>
        <taxon>Paramphistomoidea</taxon>
        <taxon>Paramphistomidae</taxon>
        <taxon>Calicophoron</taxon>
    </lineage>
</organism>
<evidence type="ECO:0000313" key="3">
    <source>
        <dbReference type="Proteomes" id="UP001497525"/>
    </source>
</evidence>
<feature type="transmembrane region" description="Helical" evidence="1">
    <location>
        <begin position="438"/>
        <end position="462"/>
    </location>
</feature>
<evidence type="ECO:0000313" key="2">
    <source>
        <dbReference type="EMBL" id="CAL5129982.1"/>
    </source>
</evidence>
<gene>
    <name evidence="2" type="ORF">CDAUBV1_LOCUS1432</name>
</gene>
<dbReference type="AlphaFoldDB" id="A0AAV2T378"/>
<feature type="transmembrane region" description="Helical" evidence="1">
    <location>
        <begin position="24"/>
        <end position="45"/>
    </location>
</feature>
<dbReference type="PRINTS" id="PR01692">
    <property type="entry name" value="LIPOCALINIMR"/>
</dbReference>
<reference evidence="2" key="1">
    <citation type="submission" date="2024-06" db="EMBL/GenBank/DDBJ databases">
        <authorList>
            <person name="Liu X."/>
            <person name="Lenzi L."/>
            <person name="Haldenby T S."/>
            <person name="Uol C."/>
        </authorList>
    </citation>
    <scope>NUCLEOTIDE SEQUENCE</scope>
</reference>
<dbReference type="GO" id="GO:0004888">
    <property type="term" value="F:transmembrane signaling receptor activity"/>
    <property type="evidence" value="ECO:0007669"/>
    <property type="project" value="TreeGrafter"/>
</dbReference>
<comment type="caution">
    <text evidence="2">The sequence shown here is derived from an EMBL/GenBank/DDBJ whole genome shotgun (WGS) entry which is preliminary data.</text>
</comment>
<dbReference type="PANTHER" id="PTHR12625">
    <property type="entry name" value="LIPOCALIN-1 INTERACTING MEMBRANE RECEPTOR LIMR"/>
    <property type="match status" value="1"/>
</dbReference>
<keyword evidence="1" id="KW-0812">Transmembrane</keyword>